<name>A0A381VE07_9ZZZZ</name>
<dbReference type="Pfam" id="PF00583">
    <property type="entry name" value="Acetyltransf_1"/>
    <property type="match status" value="1"/>
</dbReference>
<dbReference type="AlphaFoldDB" id="A0A381VE07"/>
<proteinExistence type="predicted"/>
<dbReference type="PANTHER" id="PTHR43877">
    <property type="entry name" value="AMINOALKYLPHOSPHONATE N-ACETYLTRANSFERASE-RELATED-RELATED"/>
    <property type="match status" value="1"/>
</dbReference>
<keyword evidence="1" id="KW-0808">Transferase</keyword>
<dbReference type="InterPro" id="IPR050832">
    <property type="entry name" value="Bact_Acetyltransf"/>
</dbReference>
<feature type="domain" description="N-acetyltransferase" evidence="3">
    <location>
        <begin position="6"/>
        <end position="163"/>
    </location>
</feature>
<evidence type="ECO:0000256" key="1">
    <source>
        <dbReference type="ARBA" id="ARBA00022679"/>
    </source>
</evidence>
<dbReference type="GO" id="GO:0016747">
    <property type="term" value="F:acyltransferase activity, transferring groups other than amino-acyl groups"/>
    <property type="evidence" value="ECO:0007669"/>
    <property type="project" value="InterPro"/>
</dbReference>
<accession>A0A381VE07</accession>
<evidence type="ECO:0000256" key="2">
    <source>
        <dbReference type="ARBA" id="ARBA00023315"/>
    </source>
</evidence>
<dbReference type="EMBL" id="UINC01008570">
    <property type="protein sequence ID" value="SVA38552.1"/>
    <property type="molecule type" value="Genomic_DNA"/>
</dbReference>
<evidence type="ECO:0000259" key="3">
    <source>
        <dbReference type="PROSITE" id="PS51186"/>
    </source>
</evidence>
<sequence>MEAPAPTLKLASLKEAKAIASLSRDEIEAGLGWRWRAEAITAMIRDPDAIVVCAHVPTGNDTADQFAGFGIMQYELDHAHLNLLAVVPNYRRLGIARELLRWLEKSALVAGIDTVALEVRAVNVPARSFYRNAGYQENEYLRHYYRTPDGKTEAAYRMRRSLRERRFHPS</sequence>
<organism evidence="4">
    <name type="scientific">marine metagenome</name>
    <dbReference type="NCBI Taxonomy" id="408172"/>
    <lineage>
        <taxon>unclassified sequences</taxon>
        <taxon>metagenomes</taxon>
        <taxon>ecological metagenomes</taxon>
    </lineage>
</organism>
<dbReference type="Gene3D" id="3.40.630.30">
    <property type="match status" value="1"/>
</dbReference>
<dbReference type="CDD" id="cd04301">
    <property type="entry name" value="NAT_SF"/>
    <property type="match status" value="1"/>
</dbReference>
<evidence type="ECO:0000313" key="4">
    <source>
        <dbReference type="EMBL" id="SVA38552.1"/>
    </source>
</evidence>
<gene>
    <name evidence="4" type="ORF">METZ01_LOCUS91406</name>
</gene>
<dbReference type="PANTHER" id="PTHR43877:SF2">
    <property type="entry name" value="AMINOALKYLPHOSPHONATE N-ACETYLTRANSFERASE-RELATED"/>
    <property type="match status" value="1"/>
</dbReference>
<dbReference type="InterPro" id="IPR000182">
    <property type="entry name" value="GNAT_dom"/>
</dbReference>
<keyword evidence="2" id="KW-0012">Acyltransferase</keyword>
<dbReference type="InterPro" id="IPR016181">
    <property type="entry name" value="Acyl_CoA_acyltransferase"/>
</dbReference>
<reference evidence="4" key="1">
    <citation type="submission" date="2018-05" db="EMBL/GenBank/DDBJ databases">
        <authorList>
            <person name="Lanie J.A."/>
            <person name="Ng W.-L."/>
            <person name="Kazmierczak K.M."/>
            <person name="Andrzejewski T.M."/>
            <person name="Davidsen T.M."/>
            <person name="Wayne K.J."/>
            <person name="Tettelin H."/>
            <person name="Glass J.I."/>
            <person name="Rusch D."/>
            <person name="Podicherti R."/>
            <person name="Tsui H.-C.T."/>
            <person name="Winkler M.E."/>
        </authorList>
    </citation>
    <scope>NUCLEOTIDE SEQUENCE</scope>
</reference>
<dbReference type="PROSITE" id="PS51186">
    <property type="entry name" value="GNAT"/>
    <property type="match status" value="1"/>
</dbReference>
<dbReference type="SUPFAM" id="SSF55729">
    <property type="entry name" value="Acyl-CoA N-acyltransferases (Nat)"/>
    <property type="match status" value="1"/>
</dbReference>
<protein>
    <recommendedName>
        <fullName evidence="3">N-acetyltransferase domain-containing protein</fullName>
    </recommendedName>
</protein>